<protein>
    <submittedName>
        <fullName evidence="1">Uncharacterized protein</fullName>
    </submittedName>
</protein>
<gene>
    <name evidence="1" type="ORF">MANES_03G021800</name>
</gene>
<dbReference type="EMBL" id="CM004389">
    <property type="protein sequence ID" value="OAY53761.1"/>
    <property type="molecule type" value="Genomic_DNA"/>
</dbReference>
<organism evidence="1">
    <name type="scientific">Manihot esculenta</name>
    <name type="common">Cassava</name>
    <name type="synonym">Jatropha manihot</name>
    <dbReference type="NCBI Taxonomy" id="3983"/>
    <lineage>
        <taxon>Eukaryota</taxon>
        <taxon>Viridiplantae</taxon>
        <taxon>Streptophyta</taxon>
        <taxon>Embryophyta</taxon>
        <taxon>Tracheophyta</taxon>
        <taxon>Spermatophyta</taxon>
        <taxon>Magnoliopsida</taxon>
        <taxon>eudicotyledons</taxon>
        <taxon>Gunneridae</taxon>
        <taxon>Pentapetalae</taxon>
        <taxon>rosids</taxon>
        <taxon>fabids</taxon>
        <taxon>Malpighiales</taxon>
        <taxon>Euphorbiaceae</taxon>
        <taxon>Crotonoideae</taxon>
        <taxon>Manihoteae</taxon>
        <taxon>Manihot</taxon>
    </lineage>
</organism>
<reference evidence="1" key="1">
    <citation type="submission" date="2016-02" db="EMBL/GenBank/DDBJ databases">
        <title>WGS assembly of Manihot esculenta.</title>
        <authorList>
            <person name="Bredeson J.V."/>
            <person name="Prochnik S.E."/>
            <person name="Lyons J.B."/>
            <person name="Schmutz J."/>
            <person name="Grimwood J."/>
            <person name="Vrebalov J."/>
            <person name="Bart R.S."/>
            <person name="Amuge T."/>
            <person name="Ferguson M.E."/>
            <person name="Green R."/>
            <person name="Putnam N."/>
            <person name="Stites J."/>
            <person name="Rounsley S."/>
            <person name="Rokhsar D.S."/>
        </authorList>
    </citation>
    <scope>NUCLEOTIDE SEQUENCE [LARGE SCALE GENOMIC DNA]</scope>
    <source>
        <tissue evidence="1">Leaf</tissue>
    </source>
</reference>
<evidence type="ECO:0000313" key="1">
    <source>
        <dbReference type="EMBL" id="OAY53761.1"/>
    </source>
</evidence>
<name>A0A2C9W5B2_MANES</name>
<proteinExistence type="predicted"/>
<dbReference type="AlphaFoldDB" id="A0A2C9W5B2"/>
<accession>A0A2C9W5B2</accession>
<sequence length="64" mass="7074">MDKHKPEILVLTIQIGCVCEAFKDTGGLYVLPSLHWITVKLCSSVKCCLYNQLLGCICVFIASL</sequence>